<reference evidence="3" key="1">
    <citation type="submission" date="2024-02" db="UniProtKB">
        <authorList>
            <consortium name="WormBaseParasite"/>
        </authorList>
    </citation>
    <scope>IDENTIFICATION</scope>
</reference>
<dbReference type="WBParaSite" id="MBELARI_LOCUS1666">
    <property type="protein sequence ID" value="MBELARI_LOCUS1666"/>
    <property type="gene ID" value="MBELARI_LOCUS1666"/>
</dbReference>
<accession>A0AAF3ERC8</accession>
<feature type="transmembrane region" description="Helical" evidence="1">
    <location>
        <begin position="6"/>
        <end position="25"/>
    </location>
</feature>
<keyword evidence="1" id="KW-0812">Transmembrane</keyword>
<name>A0AAF3ERC8_9BILA</name>
<keyword evidence="1" id="KW-0472">Membrane</keyword>
<organism evidence="2 3">
    <name type="scientific">Mesorhabditis belari</name>
    <dbReference type="NCBI Taxonomy" id="2138241"/>
    <lineage>
        <taxon>Eukaryota</taxon>
        <taxon>Metazoa</taxon>
        <taxon>Ecdysozoa</taxon>
        <taxon>Nematoda</taxon>
        <taxon>Chromadorea</taxon>
        <taxon>Rhabditida</taxon>
        <taxon>Rhabditina</taxon>
        <taxon>Rhabditomorpha</taxon>
        <taxon>Rhabditoidea</taxon>
        <taxon>Rhabditidae</taxon>
        <taxon>Mesorhabditinae</taxon>
        <taxon>Mesorhabditis</taxon>
    </lineage>
</organism>
<dbReference type="Proteomes" id="UP000887575">
    <property type="component" value="Unassembled WGS sequence"/>
</dbReference>
<sequence length="81" mass="9463">MGQRLYLIFALILIAFISTISTRIVPAVSRFNFERARTVRPSTSRFVLENSYNSYHNGYRPQFGRYQIAPDGSTIISDKWW</sequence>
<proteinExistence type="predicted"/>
<protein>
    <submittedName>
        <fullName evidence="3">Uncharacterized protein</fullName>
    </submittedName>
</protein>
<evidence type="ECO:0000256" key="1">
    <source>
        <dbReference type="SAM" id="Phobius"/>
    </source>
</evidence>
<keyword evidence="1" id="KW-1133">Transmembrane helix</keyword>
<keyword evidence="2" id="KW-1185">Reference proteome</keyword>
<evidence type="ECO:0000313" key="3">
    <source>
        <dbReference type="WBParaSite" id="MBELARI_LOCUS1666"/>
    </source>
</evidence>
<dbReference type="AlphaFoldDB" id="A0AAF3ERC8"/>
<evidence type="ECO:0000313" key="2">
    <source>
        <dbReference type="Proteomes" id="UP000887575"/>
    </source>
</evidence>